<keyword evidence="3" id="KW-1185">Reference proteome</keyword>
<dbReference type="Proteomes" id="UP000266677">
    <property type="component" value="Unassembled WGS sequence"/>
</dbReference>
<dbReference type="PANTHER" id="PTHR33990">
    <property type="entry name" value="PROTEIN YJDN-RELATED"/>
    <property type="match status" value="1"/>
</dbReference>
<dbReference type="Pfam" id="PF06983">
    <property type="entry name" value="3-dmu-9_3-mt"/>
    <property type="match status" value="1"/>
</dbReference>
<dbReference type="AlphaFoldDB" id="A0A3A4KCZ9"/>
<dbReference type="EMBL" id="QZFU01000013">
    <property type="protein sequence ID" value="RJO78313.1"/>
    <property type="molecule type" value="Genomic_DNA"/>
</dbReference>
<dbReference type="CDD" id="cd06588">
    <property type="entry name" value="PhnB_like"/>
    <property type="match status" value="1"/>
</dbReference>
<dbReference type="RefSeq" id="WP_120038582.1">
    <property type="nucleotide sequence ID" value="NZ_QZFU01000013.1"/>
</dbReference>
<dbReference type="PIRSF" id="PIRSF021700">
    <property type="entry name" value="3_dmu_93_MTrfase"/>
    <property type="match status" value="1"/>
</dbReference>
<comment type="caution">
    <text evidence="2">The sequence shown here is derived from an EMBL/GenBank/DDBJ whole genome shotgun (WGS) entry which is preliminary data.</text>
</comment>
<protein>
    <submittedName>
        <fullName evidence="2">VOC family protein</fullName>
    </submittedName>
</protein>
<dbReference type="InterPro" id="IPR028973">
    <property type="entry name" value="PhnB-like"/>
</dbReference>
<accession>A0A3A4KCZ9</accession>
<evidence type="ECO:0000259" key="1">
    <source>
        <dbReference type="Pfam" id="PF06983"/>
    </source>
</evidence>
<dbReference type="InterPro" id="IPR009725">
    <property type="entry name" value="3_dmu_93_MTrfase"/>
</dbReference>
<dbReference type="Gene3D" id="3.10.180.10">
    <property type="entry name" value="2,3-Dihydroxybiphenyl 1,2-Dioxygenase, domain 1"/>
    <property type="match status" value="1"/>
</dbReference>
<sequence>MQRVSTFLWFDGRAEEAADHYTGAFADAKILDTQRALDGGVSTVTFELAGQRYIAYNGGPELSFTGAAISPHVECDTQDEIDTLWAALTDGGREGPGGSLTDRFGVTWQILPTTLRKLLDNSEPEAAGRVLTALHAMTRIDIQILIDAHDQPCL</sequence>
<evidence type="ECO:0000313" key="2">
    <source>
        <dbReference type="EMBL" id="RJO78313.1"/>
    </source>
</evidence>
<dbReference type="InterPro" id="IPR029068">
    <property type="entry name" value="Glyas_Bleomycin-R_OHBP_Dase"/>
</dbReference>
<dbReference type="OrthoDB" id="9806473at2"/>
<gene>
    <name evidence="2" type="ORF">D5S18_05200</name>
</gene>
<proteinExistence type="predicted"/>
<feature type="domain" description="PhnB-like" evidence="1">
    <location>
        <begin position="3"/>
        <end position="110"/>
    </location>
</feature>
<dbReference type="SUPFAM" id="SSF54593">
    <property type="entry name" value="Glyoxalase/Bleomycin resistance protein/Dihydroxybiphenyl dioxygenase"/>
    <property type="match status" value="1"/>
</dbReference>
<evidence type="ECO:0000313" key="3">
    <source>
        <dbReference type="Proteomes" id="UP000266677"/>
    </source>
</evidence>
<organism evidence="2 3">
    <name type="scientific">Nocardia panacis</name>
    <dbReference type="NCBI Taxonomy" id="2340916"/>
    <lineage>
        <taxon>Bacteria</taxon>
        <taxon>Bacillati</taxon>
        <taxon>Actinomycetota</taxon>
        <taxon>Actinomycetes</taxon>
        <taxon>Mycobacteriales</taxon>
        <taxon>Nocardiaceae</taxon>
        <taxon>Nocardia</taxon>
    </lineage>
</organism>
<reference evidence="2 3" key="1">
    <citation type="submission" date="2018-09" db="EMBL/GenBank/DDBJ databases">
        <title>YIM PH21274 draft genome.</title>
        <authorList>
            <person name="Miao C."/>
        </authorList>
    </citation>
    <scope>NUCLEOTIDE SEQUENCE [LARGE SCALE GENOMIC DNA]</scope>
    <source>
        <strain evidence="2 3">YIM PH 21724</strain>
    </source>
</reference>
<name>A0A3A4KCZ9_9NOCA</name>